<name>A0A1Y2FH79_PROLT</name>
<evidence type="ECO:0000256" key="9">
    <source>
        <dbReference type="PROSITE-ProRule" id="PRU00221"/>
    </source>
</evidence>
<evidence type="ECO:0000256" key="2">
    <source>
        <dbReference type="ARBA" id="ARBA00005649"/>
    </source>
</evidence>
<dbReference type="OrthoDB" id="10249065at2759"/>
<dbReference type="SUPFAM" id="SSF50978">
    <property type="entry name" value="WD40 repeat-like"/>
    <property type="match status" value="1"/>
</dbReference>
<dbReference type="GO" id="GO:0016567">
    <property type="term" value="P:protein ubiquitination"/>
    <property type="evidence" value="ECO:0007669"/>
    <property type="project" value="UniProtKB-UniPathway"/>
</dbReference>
<evidence type="ECO:0000256" key="1">
    <source>
        <dbReference type="ARBA" id="ARBA00004604"/>
    </source>
</evidence>
<feature type="compositionally biased region" description="Basic and acidic residues" evidence="10">
    <location>
        <begin position="400"/>
        <end position="436"/>
    </location>
</feature>
<comment type="subcellular location">
    <subcellularLocation>
        <location evidence="1">Nucleus</location>
        <location evidence="1">Nucleolus</location>
    </subcellularLocation>
</comment>
<proteinExistence type="inferred from homology"/>
<dbReference type="InterPro" id="IPR007287">
    <property type="entry name" value="Sof1"/>
</dbReference>
<dbReference type="AlphaFoldDB" id="A0A1Y2FH79"/>
<keyword evidence="5" id="KW-0677">Repeat</keyword>
<protein>
    <recommendedName>
        <fullName evidence="3">DDB1- and CUL4-associated factor 13</fullName>
    </recommendedName>
    <alternativeName>
        <fullName evidence="8">WD repeat and SOF domain-containing protein 1</fullName>
    </alternativeName>
</protein>
<feature type="compositionally biased region" description="Polar residues" evidence="10">
    <location>
        <begin position="7"/>
        <end position="24"/>
    </location>
</feature>
<dbReference type="Gene3D" id="2.130.10.10">
    <property type="entry name" value="YVTN repeat-like/Quinoprotein amine dehydrogenase"/>
    <property type="match status" value="2"/>
</dbReference>
<dbReference type="Pfam" id="PF00400">
    <property type="entry name" value="WD40"/>
    <property type="match status" value="4"/>
</dbReference>
<dbReference type="PROSITE" id="PS50082">
    <property type="entry name" value="WD_REPEATS_2"/>
    <property type="match status" value="3"/>
</dbReference>
<gene>
    <name evidence="12" type="ORF">BCR37DRAFT_302409</name>
</gene>
<evidence type="ECO:0000256" key="10">
    <source>
        <dbReference type="SAM" id="MobiDB-lite"/>
    </source>
</evidence>
<evidence type="ECO:0000256" key="4">
    <source>
        <dbReference type="ARBA" id="ARBA00022574"/>
    </source>
</evidence>
<sequence length="443" mass="49535">MKVKALSRSQDNFAPSTKSSQTPMPRSLNPALHPQERAREYTRALNAVKLDRMFAAPLLGSLGDGHVDGVYALCKDPKRAGVLASSSGDGVVKVWDLVARKELSKSSTNHGKRHDGMVTGVAFNAAGHLLSCSQDKSIVLMTPDGEEKRRFQGQYGFTGISTHVSESTFATSSTAVEIWDTDRDAPVTALTFGSDSHQTVAFNQTEASVLGSLGSDRSVTLYDIRTASALSRLTMAQRGNALAWNPMEAFNFAVANEDHNIYIYDMRRLDRALNVLKDHVSAVMSVDFSPTGQEVVSGSYDRTVRLWNARQGRSRDIYHTNRMQRVFSTTFSADARYVFSGSDDGGIRLWRAEASSRSGVMNQRERSHREYEKTLVERYQHLPEIRRIQKQRHIPKAVKKASEIKRVEEGSLKRREENKRRHEAKTVGKRKDERSKNVVALSK</sequence>
<dbReference type="STRING" id="56484.A0A1Y2FH79"/>
<dbReference type="InterPro" id="IPR001680">
    <property type="entry name" value="WD40_rpt"/>
</dbReference>
<dbReference type="InterPro" id="IPR019775">
    <property type="entry name" value="WD40_repeat_CS"/>
</dbReference>
<dbReference type="GO" id="GO:0032040">
    <property type="term" value="C:small-subunit processome"/>
    <property type="evidence" value="ECO:0007669"/>
    <property type="project" value="TreeGrafter"/>
</dbReference>
<dbReference type="GO" id="GO:0000462">
    <property type="term" value="P:maturation of SSU-rRNA from tricistronic rRNA transcript (SSU-rRNA, 5.8S rRNA, LSU-rRNA)"/>
    <property type="evidence" value="ECO:0007669"/>
    <property type="project" value="TreeGrafter"/>
</dbReference>
<evidence type="ECO:0000256" key="3">
    <source>
        <dbReference type="ARBA" id="ARBA00021762"/>
    </source>
</evidence>
<dbReference type="GeneID" id="63783518"/>
<keyword evidence="6" id="KW-0539">Nucleus</keyword>
<dbReference type="InterPro" id="IPR015943">
    <property type="entry name" value="WD40/YVTN_repeat-like_dom_sf"/>
</dbReference>
<dbReference type="PRINTS" id="PR00320">
    <property type="entry name" value="GPROTEINBRPT"/>
</dbReference>
<organism evidence="12 13">
    <name type="scientific">Protomyces lactucae-debilis</name>
    <dbReference type="NCBI Taxonomy" id="2754530"/>
    <lineage>
        <taxon>Eukaryota</taxon>
        <taxon>Fungi</taxon>
        <taxon>Dikarya</taxon>
        <taxon>Ascomycota</taxon>
        <taxon>Taphrinomycotina</taxon>
        <taxon>Taphrinomycetes</taxon>
        <taxon>Taphrinales</taxon>
        <taxon>Protomycetaceae</taxon>
        <taxon>Protomyces</taxon>
    </lineage>
</organism>
<reference evidence="12 13" key="1">
    <citation type="submission" date="2016-07" db="EMBL/GenBank/DDBJ databases">
        <title>Pervasive Adenine N6-methylation of Active Genes in Fungi.</title>
        <authorList>
            <consortium name="DOE Joint Genome Institute"/>
            <person name="Mondo S.J."/>
            <person name="Dannebaum R.O."/>
            <person name="Kuo R.C."/>
            <person name="Labutti K."/>
            <person name="Haridas S."/>
            <person name="Kuo A."/>
            <person name="Salamov A."/>
            <person name="Ahrendt S.R."/>
            <person name="Lipzen A."/>
            <person name="Sullivan W."/>
            <person name="Andreopoulos W.B."/>
            <person name="Clum A."/>
            <person name="Lindquist E."/>
            <person name="Daum C."/>
            <person name="Ramamoorthy G.K."/>
            <person name="Gryganskyi A."/>
            <person name="Culley D."/>
            <person name="Magnuson J.K."/>
            <person name="James T.Y."/>
            <person name="O'Malley M.A."/>
            <person name="Stajich J.E."/>
            <person name="Spatafora J.W."/>
            <person name="Visel A."/>
            <person name="Grigoriev I.V."/>
        </authorList>
    </citation>
    <scope>NUCLEOTIDE SEQUENCE [LARGE SCALE GENOMIC DNA]</scope>
    <source>
        <strain evidence="12 13">12-1054</strain>
    </source>
</reference>
<dbReference type="PROSITE" id="PS00678">
    <property type="entry name" value="WD_REPEATS_1"/>
    <property type="match status" value="2"/>
</dbReference>
<keyword evidence="7" id="KW-0687">Ribonucleoprotein</keyword>
<feature type="region of interest" description="Disordered" evidence="10">
    <location>
        <begin position="391"/>
        <end position="443"/>
    </location>
</feature>
<accession>A0A1Y2FH79</accession>
<evidence type="ECO:0000313" key="13">
    <source>
        <dbReference type="Proteomes" id="UP000193685"/>
    </source>
</evidence>
<feature type="domain" description="Sof1-like protein" evidence="11">
    <location>
        <begin position="352"/>
        <end position="438"/>
    </location>
</feature>
<dbReference type="PANTHER" id="PTHR22851:SF0">
    <property type="entry name" value="DDB1- AND CUL4-ASSOCIATED FACTOR 13"/>
    <property type="match status" value="1"/>
</dbReference>
<evidence type="ECO:0000256" key="8">
    <source>
        <dbReference type="ARBA" id="ARBA00032239"/>
    </source>
</evidence>
<dbReference type="UniPathway" id="UPA00143"/>
<dbReference type="PROSITE" id="PS50294">
    <property type="entry name" value="WD_REPEATS_REGION"/>
    <property type="match status" value="3"/>
</dbReference>
<feature type="region of interest" description="Disordered" evidence="10">
    <location>
        <begin position="1"/>
        <end position="35"/>
    </location>
</feature>
<feature type="repeat" description="WD" evidence="9">
    <location>
        <begin position="319"/>
        <end position="360"/>
    </location>
</feature>
<evidence type="ECO:0000256" key="6">
    <source>
        <dbReference type="ARBA" id="ARBA00023242"/>
    </source>
</evidence>
<feature type="repeat" description="WD" evidence="9">
    <location>
        <begin position="276"/>
        <end position="317"/>
    </location>
</feature>
<dbReference type="InterPro" id="IPR036322">
    <property type="entry name" value="WD40_repeat_dom_sf"/>
</dbReference>
<dbReference type="PANTHER" id="PTHR22851">
    <property type="entry name" value="U3 SMALL NUCLEOLAR RNA U3 SNORNA ASSOCIATED PROTEIN"/>
    <property type="match status" value="1"/>
</dbReference>
<dbReference type="InterPro" id="IPR051733">
    <property type="entry name" value="WD_repeat_DCAF13/WDSOF1"/>
</dbReference>
<keyword evidence="13" id="KW-1185">Reference proteome</keyword>
<feature type="repeat" description="WD" evidence="9">
    <location>
        <begin position="63"/>
        <end position="105"/>
    </location>
</feature>
<evidence type="ECO:0000313" key="12">
    <source>
        <dbReference type="EMBL" id="ORY83289.1"/>
    </source>
</evidence>
<keyword evidence="4 9" id="KW-0853">WD repeat</keyword>
<evidence type="ECO:0000256" key="7">
    <source>
        <dbReference type="ARBA" id="ARBA00023274"/>
    </source>
</evidence>
<dbReference type="SMART" id="SM00320">
    <property type="entry name" value="WD40"/>
    <property type="match status" value="7"/>
</dbReference>
<dbReference type="EMBL" id="MCFI01000008">
    <property type="protein sequence ID" value="ORY83289.1"/>
    <property type="molecule type" value="Genomic_DNA"/>
</dbReference>
<dbReference type="Proteomes" id="UP000193685">
    <property type="component" value="Unassembled WGS sequence"/>
</dbReference>
<comment type="similarity">
    <text evidence="2">Belongs to the WD repeat DCAF13/WDSOF1 family.</text>
</comment>
<dbReference type="Pfam" id="PF04158">
    <property type="entry name" value="Sof1"/>
    <property type="match status" value="1"/>
</dbReference>
<dbReference type="OMA" id="EDHNAYI"/>
<dbReference type="CDD" id="cd00200">
    <property type="entry name" value="WD40"/>
    <property type="match status" value="1"/>
</dbReference>
<dbReference type="RefSeq" id="XP_040725870.1">
    <property type="nucleotide sequence ID" value="XM_040866919.1"/>
</dbReference>
<dbReference type="InterPro" id="IPR020472">
    <property type="entry name" value="WD40_PAC1"/>
</dbReference>
<comment type="caution">
    <text evidence="12">The sequence shown here is derived from an EMBL/GenBank/DDBJ whole genome shotgun (WGS) entry which is preliminary data.</text>
</comment>
<evidence type="ECO:0000256" key="5">
    <source>
        <dbReference type="ARBA" id="ARBA00022737"/>
    </source>
</evidence>
<evidence type="ECO:0000259" key="11">
    <source>
        <dbReference type="Pfam" id="PF04158"/>
    </source>
</evidence>